<dbReference type="SUPFAM" id="SSF159894">
    <property type="entry name" value="YgaC/TfoX-N like"/>
    <property type="match status" value="1"/>
</dbReference>
<accession>A0AAN1SX77</accession>
<dbReference type="EMBL" id="AP019536">
    <property type="protein sequence ID" value="BBI98515.1"/>
    <property type="molecule type" value="Genomic_DNA"/>
</dbReference>
<feature type="domain" description="TfoX N-terminal" evidence="1">
    <location>
        <begin position="14"/>
        <end position="106"/>
    </location>
</feature>
<sequence length="123" mass="13826">MSAARNEFAEYVVELMAGWAAVSARRMFGGFGLYREGLMFALIAEDQLYFKTDAHNVAQFERAGSRPFVYESKVRTVQMSYWSAPEACLESPAEMREWCQSAYAAALRAHAAKPVKRTGRKAT</sequence>
<dbReference type="Gene3D" id="3.30.1460.30">
    <property type="entry name" value="YgaC/TfoX-N like chaperone"/>
    <property type="match status" value="1"/>
</dbReference>
<proteinExistence type="predicted"/>
<name>A0AAN1SX77_9PROT</name>
<dbReference type="RefSeq" id="WP_212786151.1">
    <property type="nucleotide sequence ID" value="NZ_AP019536.1"/>
</dbReference>
<organism evidence="2 3">
    <name type="scientific">Ferrigenium kumadai</name>
    <dbReference type="NCBI Taxonomy" id="1682490"/>
    <lineage>
        <taxon>Bacteria</taxon>
        <taxon>Pseudomonadati</taxon>
        <taxon>Pseudomonadota</taxon>
        <taxon>Betaproteobacteria</taxon>
        <taxon>Nitrosomonadales</taxon>
        <taxon>Gallionellaceae</taxon>
        <taxon>Ferrigenium</taxon>
    </lineage>
</organism>
<dbReference type="PANTHER" id="PTHR36121:SF1">
    <property type="entry name" value="PROTEIN SXY"/>
    <property type="match status" value="1"/>
</dbReference>
<dbReference type="InterPro" id="IPR007076">
    <property type="entry name" value="TfoX_N"/>
</dbReference>
<evidence type="ECO:0000259" key="1">
    <source>
        <dbReference type="Pfam" id="PF04993"/>
    </source>
</evidence>
<dbReference type="PANTHER" id="PTHR36121">
    <property type="entry name" value="PROTEIN SXY"/>
    <property type="match status" value="1"/>
</dbReference>
<evidence type="ECO:0000313" key="2">
    <source>
        <dbReference type="EMBL" id="BBI98515.1"/>
    </source>
</evidence>
<dbReference type="InterPro" id="IPR047525">
    <property type="entry name" value="TfoX-like"/>
</dbReference>
<dbReference type="Pfam" id="PF04993">
    <property type="entry name" value="TfoX_N"/>
    <property type="match status" value="1"/>
</dbReference>
<reference evidence="2 3" key="1">
    <citation type="submission" date="2019-03" db="EMBL/GenBank/DDBJ databases">
        <title>Complete genome sequence of Ferrigenium kumadai strain An22, a microaerophilic iron-oxidizing bacterium isolated from a paddy field soil.</title>
        <authorList>
            <person name="Watanabe T."/>
            <person name="Asakawa S."/>
        </authorList>
    </citation>
    <scope>NUCLEOTIDE SEQUENCE [LARGE SCALE GENOMIC DNA]</scope>
    <source>
        <strain evidence="2 3">An22</strain>
    </source>
</reference>
<gene>
    <name evidence="2" type="ORF">FGKAn22_02080</name>
</gene>
<evidence type="ECO:0000313" key="3">
    <source>
        <dbReference type="Proteomes" id="UP001319121"/>
    </source>
</evidence>
<dbReference type="AlphaFoldDB" id="A0AAN1SX77"/>
<dbReference type="Proteomes" id="UP001319121">
    <property type="component" value="Chromosome"/>
</dbReference>
<protein>
    <submittedName>
        <fullName evidence="2">Transcriptional regulator</fullName>
    </submittedName>
</protein>
<dbReference type="KEGG" id="fku:FGKAn22_02080"/>
<keyword evidence="3" id="KW-1185">Reference proteome</keyword>